<dbReference type="STRING" id="1664694.A0A0N0NP45"/>
<organism evidence="9 10">
    <name type="scientific">Cyphellophora attinorum</name>
    <dbReference type="NCBI Taxonomy" id="1664694"/>
    <lineage>
        <taxon>Eukaryota</taxon>
        <taxon>Fungi</taxon>
        <taxon>Dikarya</taxon>
        <taxon>Ascomycota</taxon>
        <taxon>Pezizomycotina</taxon>
        <taxon>Eurotiomycetes</taxon>
        <taxon>Chaetothyriomycetidae</taxon>
        <taxon>Chaetothyriales</taxon>
        <taxon>Cyphellophoraceae</taxon>
        <taxon>Cyphellophora</taxon>
    </lineage>
</organism>
<keyword evidence="3" id="KW-0813">Transport</keyword>
<dbReference type="InterPro" id="IPR020846">
    <property type="entry name" value="MFS_dom"/>
</dbReference>
<dbReference type="GO" id="GO:0016020">
    <property type="term" value="C:membrane"/>
    <property type="evidence" value="ECO:0007669"/>
    <property type="project" value="UniProtKB-SubCell"/>
</dbReference>
<dbReference type="RefSeq" id="XP_018002072.1">
    <property type="nucleotide sequence ID" value="XM_018145876.1"/>
</dbReference>
<comment type="similarity">
    <text evidence="2">Belongs to the major facilitator superfamily. Vesicular transporter family.</text>
</comment>
<evidence type="ECO:0000259" key="8">
    <source>
        <dbReference type="PROSITE" id="PS50850"/>
    </source>
</evidence>
<dbReference type="InterPro" id="IPR036259">
    <property type="entry name" value="MFS_trans_sf"/>
</dbReference>
<evidence type="ECO:0000256" key="4">
    <source>
        <dbReference type="ARBA" id="ARBA00022692"/>
    </source>
</evidence>
<dbReference type="PANTHER" id="PTHR23506:SF23">
    <property type="entry name" value="GH10249P"/>
    <property type="match status" value="1"/>
</dbReference>
<proteinExistence type="inferred from homology"/>
<feature type="transmembrane region" description="Helical" evidence="7">
    <location>
        <begin position="190"/>
        <end position="211"/>
    </location>
</feature>
<sequence length="490" mass="52442">MAVFSQDVSAAVQSFRSRPPILLRTRSSNWFITLAVCFAVFTDVFLYAVIVPVIPFALESRVGLAASEVQHWVSILLAVYGAALLVAAPIFGVLADRIRSRQAPLLAGLVVLLGATVMFCFGKSLTVLVVARVLQGASAGVVWVVALALLSDTVGKEASGQAMGFVAASYSAGTILAPFLGGIVYREGGYFEVFGMCFGVVGTDIVLRLAIIEKHRARKWQDGVVEGGPGFELAEDTNTTARVPDDQGKRADEMTVAPTVASRKGQPTFVVLIKSRRLQAAWVGTLVVSMTMTGLDATLPLFVNRMFGWDSLGAGLIFIALLIPHMFGPIIGRTVDKIGPRWIATFGAILLLPFWVLFRLVDHNSIRQIVLMVVLLLGIGVATALLVTSLMSEFSKVCDSKEKKDANIFRGRSAYSTSYGIFNISWAAGALLGPLMAAGIERSAGWKTMTWCFGLTAAACLPFVVLFTGGLITTRRKADPTPSSNNAVVV</sequence>
<dbReference type="CDD" id="cd17325">
    <property type="entry name" value="MFS_MdtG_SLC18_like"/>
    <property type="match status" value="1"/>
</dbReference>
<keyword evidence="6 7" id="KW-0472">Membrane</keyword>
<evidence type="ECO:0000256" key="2">
    <source>
        <dbReference type="ARBA" id="ARBA00006829"/>
    </source>
</evidence>
<feature type="transmembrane region" description="Helical" evidence="7">
    <location>
        <begin position="162"/>
        <end position="184"/>
    </location>
</feature>
<accession>A0A0N0NP45</accession>
<protein>
    <submittedName>
        <fullName evidence="9">Putative MFS-type transporter</fullName>
    </submittedName>
</protein>
<dbReference type="GO" id="GO:0022857">
    <property type="term" value="F:transmembrane transporter activity"/>
    <property type="evidence" value="ECO:0007669"/>
    <property type="project" value="InterPro"/>
</dbReference>
<dbReference type="PRINTS" id="PR01035">
    <property type="entry name" value="TCRTETA"/>
</dbReference>
<dbReference type="SUPFAM" id="SSF103473">
    <property type="entry name" value="MFS general substrate transporter"/>
    <property type="match status" value="1"/>
</dbReference>
<dbReference type="VEuPathDB" id="FungiDB:AB675_5646"/>
<evidence type="ECO:0000256" key="6">
    <source>
        <dbReference type="ARBA" id="ARBA00023136"/>
    </source>
</evidence>
<dbReference type="OrthoDB" id="5086884at2759"/>
<evidence type="ECO:0000256" key="7">
    <source>
        <dbReference type="SAM" id="Phobius"/>
    </source>
</evidence>
<dbReference type="Gene3D" id="1.20.1250.20">
    <property type="entry name" value="MFS general substrate transporter like domains"/>
    <property type="match status" value="2"/>
</dbReference>
<comment type="subcellular location">
    <subcellularLocation>
        <location evidence="1">Membrane</location>
        <topology evidence="1">Multi-pass membrane protein</topology>
    </subcellularLocation>
</comment>
<feature type="transmembrane region" description="Helical" evidence="7">
    <location>
        <begin position="339"/>
        <end position="357"/>
    </location>
</feature>
<feature type="transmembrane region" description="Helical" evidence="7">
    <location>
        <begin position="69"/>
        <end position="91"/>
    </location>
</feature>
<dbReference type="Pfam" id="PF07690">
    <property type="entry name" value="MFS_1"/>
    <property type="match status" value="1"/>
</dbReference>
<dbReference type="EMBL" id="LFJN01000008">
    <property type="protein sequence ID" value="KPI42109.1"/>
    <property type="molecule type" value="Genomic_DNA"/>
</dbReference>
<keyword evidence="10" id="KW-1185">Reference proteome</keyword>
<keyword evidence="5 7" id="KW-1133">Transmembrane helix</keyword>
<evidence type="ECO:0000256" key="3">
    <source>
        <dbReference type="ARBA" id="ARBA00022448"/>
    </source>
</evidence>
<feature type="transmembrane region" description="Helical" evidence="7">
    <location>
        <begin position="30"/>
        <end position="57"/>
    </location>
</feature>
<evidence type="ECO:0000256" key="5">
    <source>
        <dbReference type="ARBA" id="ARBA00022989"/>
    </source>
</evidence>
<feature type="transmembrane region" description="Helical" evidence="7">
    <location>
        <begin position="280"/>
        <end position="303"/>
    </location>
</feature>
<name>A0A0N0NP45_9EURO</name>
<evidence type="ECO:0000256" key="1">
    <source>
        <dbReference type="ARBA" id="ARBA00004141"/>
    </source>
</evidence>
<evidence type="ECO:0000313" key="10">
    <source>
        <dbReference type="Proteomes" id="UP000038010"/>
    </source>
</evidence>
<dbReference type="InterPro" id="IPR001958">
    <property type="entry name" value="Tet-R_TetA/multi-R_MdtG-like"/>
</dbReference>
<keyword evidence="4 7" id="KW-0812">Transmembrane</keyword>
<comment type="caution">
    <text evidence="9">The sequence shown here is derived from an EMBL/GenBank/DDBJ whole genome shotgun (WGS) entry which is preliminary data.</text>
</comment>
<feature type="transmembrane region" description="Helical" evidence="7">
    <location>
        <begin position="103"/>
        <end position="121"/>
    </location>
</feature>
<dbReference type="PANTHER" id="PTHR23506">
    <property type="entry name" value="GH10249P"/>
    <property type="match status" value="1"/>
</dbReference>
<feature type="transmembrane region" description="Helical" evidence="7">
    <location>
        <begin position="448"/>
        <end position="472"/>
    </location>
</feature>
<feature type="domain" description="Major facilitator superfamily (MFS) profile" evidence="8">
    <location>
        <begin position="32"/>
        <end position="476"/>
    </location>
</feature>
<evidence type="ECO:0000313" key="9">
    <source>
        <dbReference type="EMBL" id="KPI42109.1"/>
    </source>
</evidence>
<feature type="transmembrane region" description="Helical" evidence="7">
    <location>
        <begin position="413"/>
        <end position="436"/>
    </location>
</feature>
<reference evidence="9 10" key="1">
    <citation type="submission" date="2015-06" db="EMBL/GenBank/DDBJ databases">
        <title>Draft genome of the ant-associated black yeast Phialophora attae CBS 131958.</title>
        <authorList>
            <person name="Moreno L.F."/>
            <person name="Stielow B.J."/>
            <person name="de Hoog S."/>
            <person name="Vicente V.A."/>
            <person name="Weiss V.A."/>
            <person name="de Vries M."/>
            <person name="Cruz L.M."/>
            <person name="Souza E.M."/>
        </authorList>
    </citation>
    <scope>NUCLEOTIDE SEQUENCE [LARGE SCALE GENOMIC DNA]</scope>
    <source>
        <strain evidence="9 10">CBS 131958</strain>
    </source>
</reference>
<dbReference type="InterPro" id="IPR011701">
    <property type="entry name" value="MFS"/>
</dbReference>
<feature type="transmembrane region" description="Helical" evidence="7">
    <location>
        <begin position="309"/>
        <end position="327"/>
    </location>
</feature>
<dbReference type="Proteomes" id="UP000038010">
    <property type="component" value="Unassembled WGS sequence"/>
</dbReference>
<dbReference type="GeneID" id="28737756"/>
<gene>
    <name evidence="9" type="ORF">AB675_5646</name>
</gene>
<feature type="transmembrane region" description="Helical" evidence="7">
    <location>
        <begin position="369"/>
        <end position="392"/>
    </location>
</feature>
<feature type="transmembrane region" description="Helical" evidence="7">
    <location>
        <begin position="127"/>
        <end position="150"/>
    </location>
</feature>
<dbReference type="AlphaFoldDB" id="A0A0N0NP45"/>
<dbReference type="InterPro" id="IPR050930">
    <property type="entry name" value="MFS_Vesicular_Transporter"/>
</dbReference>
<dbReference type="PROSITE" id="PS50850">
    <property type="entry name" value="MFS"/>
    <property type="match status" value="1"/>
</dbReference>